<keyword evidence="2" id="KW-0472">Membrane</keyword>
<accession>A0ABP9I8L6</accession>
<evidence type="ECO:0000313" key="4">
    <source>
        <dbReference type="EMBL" id="GAA4990454.1"/>
    </source>
</evidence>
<evidence type="ECO:0000259" key="3">
    <source>
        <dbReference type="Pfam" id="PF14258"/>
    </source>
</evidence>
<evidence type="ECO:0000256" key="2">
    <source>
        <dbReference type="SAM" id="Phobius"/>
    </source>
</evidence>
<keyword evidence="2" id="KW-0812">Transmembrane</keyword>
<dbReference type="EMBL" id="BAABHS010000040">
    <property type="protein sequence ID" value="GAA4990454.1"/>
    <property type="molecule type" value="Genomic_DNA"/>
</dbReference>
<keyword evidence="5" id="KW-1185">Reference proteome</keyword>
<feature type="region of interest" description="Disordered" evidence="1">
    <location>
        <begin position="1"/>
        <end position="33"/>
    </location>
</feature>
<name>A0ABP9I8L6_9ACTN</name>
<sequence length="413" mass="43020">MSTAPPSAAASADTDEPIAPPTDRPAARRTTSVSPDGAAIWRAVRMPLLLAALVLIVVAGTVLITGGRERGDLDPRAADPSGSRALAELLRRQGIDVTLVTDTTALLTAVEQTPDTTTVVVPFPERLTDAQLGAVGVLRPARTVLIAPESAALEAFGVDASDSGTVSTGVLQPRCTLPEAERAGSVNLGGRGYISNAQGAVRCYPQEGQPTLAVVPRESGDVVLFGTGNPLRNRDLDEQGNASLSMQLLGGHPTVLWYLPSNAEDGGQEGLLHLLPAGWRFGILQFGIAVVLFALYRARRLGPVVTEPLPVVVRATETAEGRARLYRRGRTAGHAAEELRAAARARIAARLGVPSAAAPTALADAAAARTGRPAADIHDLLYGAVPIGDDGLIALADRLDLLEEHVKTGEPQP</sequence>
<organism evidence="4 5">
    <name type="scientific">Yinghuangia aomiensis</name>
    <dbReference type="NCBI Taxonomy" id="676205"/>
    <lineage>
        <taxon>Bacteria</taxon>
        <taxon>Bacillati</taxon>
        <taxon>Actinomycetota</taxon>
        <taxon>Actinomycetes</taxon>
        <taxon>Kitasatosporales</taxon>
        <taxon>Streptomycetaceae</taxon>
        <taxon>Yinghuangia</taxon>
    </lineage>
</organism>
<dbReference type="Pfam" id="PF14258">
    <property type="entry name" value="DUF4350"/>
    <property type="match status" value="1"/>
</dbReference>
<evidence type="ECO:0000313" key="5">
    <source>
        <dbReference type="Proteomes" id="UP001500466"/>
    </source>
</evidence>
<feature type="transmembrane region" description="Helical" evidence="2">
    <location>
        <begin position="48"/>
        <end position="66"/>
    </location>
</feature>
<dbReference type="InterPro" id="IPR025646">
    <property type="entry name" value="DUF4350"/>
</dbReference>
<dbReference type="RefSeq" id="WP_345680062.1">
    <property type="nucleotide sequence ID" value="NZ_BAABHS010000040.1"/>
</dbReference>
<gene>
    <name evidence="4" type="ORF">GCM10023205_72330</name>
</gene>
<evidence type="ECO:0000256" key="1">
    <source>
        <dbReference type="SAM" id="MobiDB-lite"/>
    </source>
</evidence>
<feature type="domain" description="DUF4350" evidence="3">
    <location>
        <begin position="77"/>
        <end position="249"/>
    </location>
</feature>
<protein>
    <submittedName>
        <fullName evidence="4">DUF4350 domain-containing protein</fullName>
    </submittedName>
</protein>
<feature type="compositionally biased region" description="Low complexity" evidence="1">
    <location>
        <begin position="1"/>
        <end position="12"/>
    </location>
</feature>
<comment type="caution">
    <text evidence="4">The sequence shown here is derived from an EMBL/GenBank/DDBJ whole genome shotgun (WGS) entry which is preliminary data.</text>
</comment>
<keyword evidence="2" id="KW-1133">Transmembrane helix</keyword>
<reference evidence="5" key="1">
    <citation type="journal article" date="2019" name="Int. J. Syst. Evol. Microbiol.">
        <title>The Global Catalogue of Microorganisms (GCM) 10K type strain sequencing project: providing services to taxonomists for standard genome sequencing and annotation.</title>
        <authorList>
            <consortium name="The Broad Institute Genomics Platform"/>
            <consortium name="The Broad Institute Genome Sequencing Center for Infectious Disease"/>
            <person name="Wu L."/>
            <person name="Ma J."/>
        </authorList>
    </citation>
    <scope>NUCLEOTIDE SEQUENCE [LARGE SCALE GENOMIC DNA]</scope>
    <source>
        <strain evidence="5">JCM 17986</strain>
    </source>
</reference>
<dbReference type="Proteomes" id="UP001500466">
    <property type="component" value="Unassembled WGS sequence"/>
</dbReference>
<proteinExistence type="predicted"/>